<evidence type="ECO:0000313" key="2">
    <source>
        <dbReference type="Proteomes" id="UP000324222"/>
    </source>
</evidence>
<accession>A0A5B7IMB6</accession>
<keyword evidence="2" id="KW-1185">Reference proteome</keyword>
<gene>
    <name evidence="1" type="ORF">E2C01_078207</name>
</gene>
<dbReference type="EMBL" id="VSRR010062691">
    <property type="protein sequence ID" value="MPC83495.1"/>
    <property type="molecule type" value="Genomic_DNA"/>
</dbReference>
<proteinExistence type="predicted"/>
<evidence type="ECO:0000313" key="1">
    <source>
        <dbReference type="EMBL" id="MPC83495.1"/>
    </source>
</evidence>
<comment type="caution">
    <text evidence="1">The sequence shown here is derived from an EMBL/GenBank/DDBJ whole genome shotgun (WGS) entry which is preliminary data.</text>
</comment>
<reference evidence="1 2" key="1">
    <citation type="submission" date="2019-05" db="EMBL/GenBank/DDBJ databases">
        <title>Another draft genome of Portunus trituberculatus and its Hox gene families provides insights of decapod evolution.</title>
        <authorList>
            <person name="Jeong J.-H."/>
            <person name="Song I."/>
            <person name="Kim S."/>
            <person name="Choi T."/>
            <person name="Kim D."/>
            <person name="Ryu S."/>
            <person name="Kim W."/>
        </authorList>
    </citation>
    <scope>NUCLEOTIDE SEQUENCE [LARGE SCALE GENOMIC DNA]</scope>
    <source>
        <tissue evidence="1">Muscle</tissue>
    </source>
</reference>
<sequence>MQGSAQDRLRLLINKSMQRTGGDGEEAEGGEGCDTSTFVYIASHYVAAARHLAATGYDRGACITSLVSLKVILTDAKQVTVSRRGAIRWAGEHNAN</sequence>
<protein>
    <submittedName>
        <fullName evidence="1">Uncharacterized protein</fullName>
    </submittedName>
</protein>
<organism evidence="1 2">
    <name type="scientific">Portunus trituberculatus</name>
    <name type="common">Swimming crab</name>
    <name type="synonym">Neptunus trituberculatus</name>
    <dbReference type="NCBI Taxonomy" id="210409"/>
    <lineage>
        <taxon>Eukaryota</taxon>
        <taxon>Metazoa</taxon>
        <taxon>Ecdysozoa</taxon>
        <taxon>Arthropoda</taxon>
        <taxon>Crustacea</taxon>
        <taxon>Multicrustacea</taxon>
        <taxon>Malacostraca</taxon>
        <taxon>Eumalacostraca</taxon>
        <taxon>Eucarida</taxon>
        <taxon>Decapoda</taxon>
        <taxon>Pleocyemata</taxon>
        <taxon>Brachyura</taxon>
        <taxon>Eubrachyura</taxon>
        <taxon>Portunoidea</taxon>
        <taxon>Portunidae</taxon>
        <taxon>Portuninae</taxon>
        <taxon>Portunus</taxon>
    </lineage>
</organism>
<dbReference type="AlphaFoldDB" id="A0A5B7IMB6"/>
<dbReference type="Proteomes" id="UP000324222">
    <property type="component" value="Unassembled WGS sequence"/>
</dbReference>
<name>A0A5B7IMB6_PORTR</name>